<dbReference type="SUPFAM" id="SSF48452">
    <property type="entry name" value="TPR-like"/>
    <property type="match status" value="1"/>
</dbReference>
<sequence length="315" mass="34655">MVHQCYHLLKEKSCKSPQCKFLLAKCAYILKLYAEAEGALSSICLGDLKNFDDVVKEFGEIACFALQLIGKICSQTERLPLARDAYKKCLKLNPFLWNVFTDLCNLGDQVDPNSVFQFHSHDIFNTCQGNNDANIVMMPSVQVNNTSDLGNNNGNQLNSSLILSTPIDQILTTPNNNNTLNNSLVILRGGSVPPQNGGGSFEETPLHSYNSADSNMNVDTGTPFRRFKYLTALSPITPSFGILPLNSPGTDTPLNGNIINTTTPSPQTLVENNQESKINLKKLKSHLMTRKDSGVNNTNNKSNVFAAQTDFVFEN</sequence>
<evidence type="ECO:0000256" key="3">
    <source>
        <dbReference type="ARBA" id="ARBA00039307"/>
    </source>
</evidence>
<evidence type="ECO:0000256" key="1">
    <source>
        <dbReference type="ARBA" id="ARBA00022803"/>
    </source>
</evidence>
<dbReference type="GO" id="GO:0016567">
    <property type="term" value="P:protein ubiquitination"/>
    <property type="evidence" value="ECO:0007669"/>
    <property type="project" value="TreeGrafter"/>
</dbReference>
<dbReference type="GO" id="GO:0007091">
    <property type="term" value="P:metaphase/anaphase transition of mitotic cell cycle"/>
    <property type="evidence" value="ECO:0007669"/>
    <property type="project" value="TreeGrafter"/>
</dbReference>
<dbReference type="Gene3D" id="1.25.40.10">
    <property type="entry name" value="Tetratricopeptide repeat domain"/>
    <property type="match status" value="1"/>
</dbReference>
<dbReference type="AlphaFoldDB" id="T1GT50"/>
<dbReference type="GO" id="GO:0005680">
    <property type="term" value="C:anaphase-promoting complex"/>
    <property type="evidence" value="ECO:0007669"/>
    <property type="project" value="TreeGrafter"/>
</dbReference>
<protein>
    <recommendedName>
        <fullName evidence="3">Cell division cycle protein 27 homolog</fullName>
    </recommendedName>
</protein>
<organism evidence="4 5">
    <name type="scientific">Megaselia scalaris</name>
    <name type="common">Humpbacked fly</name>
    <name type="synonym">Phora scalaris</name>
    <dbReference type="NCBI Taxonomy" id="36166"/>
    <lineage>
        <taxon>Eukaryota</taxon>
        <taxon>Metazoa</taxon>
        <taxon>Ecdysozoa</taxon>
        <taxon>Arthropoda</taxon>
        <taxon>Hexapoda</taxon>
        <taxon>Insecta</taxon>
        <taxon>Pterygota</taxon>
        <taxon>Neoptera</taxon>
        <taxon>Endopterygota</taxon>
        <taxon>Diptera</taxon>
        <taxon>Brachycera</taxon>
        <taxon>Muscomorpha</taxon>
        <taxon>Platypezoidea</taxon>
        <taxon>Phoridae</taxon>
        <taxon>Megaseliini</taxon>
        <taxon>Megaselia</taxon>
    </lineage>
</organism>
<evidence type="ECO:0000313" key="5">
    <source>
        <dbReference type="Proteomes" id="UP000015102"/>
    </source>
</evidence>
<dbReference type="Proteomes" id="UP000015102">
    <property type="component" value="Unassembled WGS sequence"/>
</dbReference>
<keyword evidence="1" id="KW-0802">TPR repeat</keyword>
<dbReference type="PANTHER" id="PTHR12558">
    <property type="entry name" value="CELL DIVISION CYCLE 16,23,27"/>
    <property type="match status" value="1"/>
</dbReference>
<dbReference type="GO" id="GO:0051301">
    <property type="term" value="P:cell division"/>
    <property type="evidence" value="ECO:0007669"/>
    <property type="project" value="TreeGrafter"/>
</dbReference>
<dbReference type="HOGENOM" id="CLU_883653_0_0_1"/>
<dbReference type="InterPro" id="IPR011990">
    <property type="entry name" value="TPR-like_helical_dom_sf"/>
</dbReference>
<dbReference type="GO" id="GO:0005737">
    <property type="term" value="C:cytoplasm"/>
    <property type="evidence" value="ECO:0007669"/>
    <property type="project" value="TreeGrafter"/>
</dbReference>
<comment type="similarity">
    <text evidence="2">Belongs to the APC3/CDC27 family.</text>
</comment>
<reference evidence="5" key="1">
    <citation type="submission" date="2013-02" db="EMBL/GenBank/DDBJ databases">
        <authorList>
            <person name="Hughes D."/>
        </authorList>
    </citation>
    <scope>NUCLEOTIDE SEQUENCE</scope>
    <source>
        <strain>Durham</strain>
        <strain evidence="5">NC isolate 2 -- Noor lab</strain>
    </source>
</reference>
<dbReference type="PANTHER" id="PTHR12558:SF13">
    <property type="entry name" value="CELL DIVISION CYCLE PROTEIN 27 HOMOLOG"/>
    <property type="match status" value="1"/>
</dbReference>
<dbReference type="EnsemblMetazoa" id="MESCA006871-RA">
    <property type="protein sequence ID" value="MESCA006871-PA"/>
    <property type="gene ID" value="MESCA006871"/>
</dbReference>
<dbReference type="OMA" id="LSECCTI"/>
<keyword evidence="5" id="KW-1185">Reference proteome</keyword>
<evidence type="ECO:0000256" key="2">
    <source>
        <dbReference type="ARBA" id="ARBA00038210"/>
    </source>
</evidence>
<reference evidence="4" key="2">
    <citation type="submission" date="2015-06" db="UniProtKB">
        <authorList>
            <consortium name="EnsemblMetazoa"/>
        </authorList>
    </citation>
    <scope>IDENTIFICATION</scope>
</reference>
<dbReference type="STRING" id="36166.T1GT50"/>
<name>T1GT50_MEGSC</name>
<dbReference type="Pfam" id="PF12895">
    <property type="entry name" value="ANAPC3"/>
    <property type="match status" value="1"/>
</dbReference>
<evidence type="ECO:0000313" key="4">
    <source>
        <dbReference type="EnsemblMetazoa" id="MESCA006871-PA"/>
    </source>
</evidence>
<proteinExistence type="inferred from homology"/>
<dbReference type="GO" id="GO:0031145">
    <property type="term" value="P:anaphase-promoting complex-dependent catabolic process"/>
    <property type="evidence" value="ECO:0007669"/>
    <property type="project" value="TreeGrafter"/>
</dbReference>
<dbReference type="EMBL" id="CAQQ02390716">
    <property type="status" value="NOT_ANNOTATED_CDS"/>
    <property type="molecule type" value="Genomic_DNA"/>
</dbReference>
<accession>T1GT50</accession>